<evidence type="ECO:0000313" key="3">
    <source>
        <dbReference type="Proteomes" id="UP001205311"/>
    </source>
</evidence>
<gene>
    <name evidence="2" type="ORF">LX15_005362</name>
</gene>
<accession>A0ABT1I1G8</accession>
<comment type="caution">
    <text evidence="2">The sequence shown here is derived from an EMBL/GenBank/DDBJ whole genome shotgun (WGS) entry which is preliminary data.</text>
</comment>
<evidence type="ECO:0000313" key="2">
    <source>
        <dbReference type="EMBL" id="MCP2261636.1"/>
    </source>
</evidence>
<name>A0ABT1I1G8_STRSD</name>
<reference evidence="2 3" key="1">
    <citation type="submission" date="2022-06" db="EMBL/GenBank/DDBJ databases">
        <title>Genomic Encyclopedia of Archaeal and Bacterial Type Strains, Phase II (KMG-II): from individual species to whole genera.</title>
        <authorList>
            <person name="Goeker M."/>
        </authorList>
    </citation>
    <scope>NUCLEOTIDE SEQUENCE [LARGE SCALE GENOMIC DNA]</scope>
    <source>
        <strain evidence="2 3">DSM 40477</strain>
    </source>
</reference>
<protein>
    <submittedName>
        <fullName evidence="2">Uncharacterized protein</fullName>
    </submittedName>
</protein>
<feature type="chain" id="PRO_5045956355" evidence="1">
    <location>
        <begin position="29"/>
        <end position="374"/>
    </location>
</feature>
<dbReference type="SUPFAM" id="SSF101898">
    <property type="entry name" value="NHL repeat"/>
    <property type="match status" value="1"/>
</dbReference>
<proteinExistence type="predicted"/>
<dbReference type="Proteomes" id="UP001205311">
    <property type="component" value="Unassembled WGS sequence"/>
</dbReference>
<keyword evidence="1" id="KW-0732">Signal</keyword>
<feature type="signal peptide" evidence="1">
    <location>
        <begin position="1"/>
        <end position="28"/>
    </location>
</feature>
<organism evidence="2 3">
    <name type="scientific">Streptoalloteichus tenebrarius (strain ATCC 17920 / DSM 40477 / JCM 4838 / CBS 697.72 / NBRC 16177 / NCIMB 11028 / NRRL B-12390 / A12253. 1 / ISP 5477)</name>
    <name type="common">Streptomyces tenebrarius</name>
    <dbReference type="NCBI Taxonomy" id="1933"/>
    <lineage>
        <taxon>Bacteria</taxon>
        <taxon>Bacillati</taxon>
        <taxon>Actinomycetota</taxon>
        <taxon>Actinomycetes</taxon>
        <taxon>Pseudonocardiales</taxon>
        <taxon>Pseudonocardiaceae</taxon>
        <taxon>Streptoalloteichus</taxon>
    </lineage>
</organism>
<dbReference type="EMBL" id="JAMTCP010000045">
    <property type="protein sequence ID" value="MCP2261636.1"/>
    <property type="molecule type" value="Genomic_DNA"/>
</dbReference>
<sequence length="374" mass="40303">MTFRVRRPRWLTALVGVTLAFVSAGVPAAAETNAEAPPTECGGGWCREALPQDPLPLGISAMTMVGGRDVWAVGTGRFGVPLTLRWDGMSWQSVPAPDANVDLFGMAGWSRNDVWAVGFEGSPGSETRSFTQHWNGREWKVVPSPNPADFHNDLRAVAAAGPNDVWAVGGTVDRKAGNRPLLLHWDGQEWSVVPTPLSDVPGTFQTVYARSPHDVWVGGLADGPVALHWDGRTWQRTDVPEQDPMSTIAMGADLDGRPLLAVSRVVGKYQHRTHLWHWTGSEWRKLSVPAVDGRNLTLTMMAGNPTGRVWLAGKSGFSGVVLEWDGREWTRNALAGGGQGAVHGLAVSPGGREVWAGGSFRVGGGLRGMIFARR</sequence>
<dbReference type="RefSeq" id="WP_253672649.1">
    <property type="nucleotide sequence ID" value="NZ_JAMTCP010000045.1"/>
</dbReference>
<evidence type="ECO:0000256" key="1">
    <source>
        <dbReference type="SAM" id="SignalP"/>
    </source>
</evidence>
<keyword evidence="3" id="KW-1185">Reference proteome</keyword>